<comment type="caution">
    <text evidence="11">The sequence shown here is derived from an EMBL/GenBank/DDBJ whole genome shotgun (WGS) entry which is preliminary data.</text>
</comment>
<feature type="active site" evidence="8">
    <location>
        <position position="288"/>
    </location>
</feature>
<keyword evidence="10" id="KW-0732">Signal</keyword>
<organism evidence="11 12">
    <name type="scientific">Medicago truncatula</name>
    <name type="common">Barrel medic</name>
    <name type="synonym">Medicago tribuloides</name>
    <dbReference type="NCBI Taxonomy" id="3880"/>
    <lineage>
        <taxon>Eukaryota</taxon>
        <taxon>Viridiplantae</taxon>
        <taxon>Streptophyta</taxon>
        <taxon>Embryophyta</taxon>
        <taxon>Tracheophyta</taxon>
        <taxon>Spermatophyta</taxon>
        <taxon>Magnoliopsida</taxon>
        <taxon>eudicotyledons</taxon>
        <taxon>Gunneridae</taxon>
        <taxon>Pentapetalae</taxon>
        <taxon>rosids</taxon>
        <taxon>fabids</taxon>
        <taxon>Fabales</taxon>
        <taxon>Fabaceae</taxon>
        <taxon>Papilionoideae</taxon>
        <taxon>50 kb inversion clade</taxon>
        <taxon>NPAAA clade</taxon>
        <taxon>Hologalegina</taxon>
        <taxon>IRL clade</taxon>
        <taxon>Trifolieae</taxon>
        <taxon>Medicago</taxon>
    </lineage>
</organism>
<dbReference type="AlphaFoldDB" id="A0A396HDR9"/>
<keyword evidence="4" id="KW-0964">Secreted</keyword>
<evidence type="ECO:0000256" key="8">
    <source>
        <dbReference type="PROSITE-ProRule" id="PRU10052"/>
    </source>
</evidence>
<comment type="subcellular location">
    <subcellularLocation>
        <location evidence="1">Secreted</location>
        <location evidence="1">Cell wall</location>
    </subcellularLocation>
</comment>
<keyword evidence="7" id="KW-0961">Cell wall biogenesis/degradation</keyword>
<dbReference type="Pfam" id="PF00295">
    <property type="entry name" value="Glyco_hydro_28"/>
    <property type="match status" value="2"/>
</dbReference>
<dbReference type="InterPro" id="IPR011050">
    <property type="entry name" value="Pectin_lyase_fold/virulence"/>
</dbReference>
<feature type="signal peptide" evidence="10">
    <location>
        <begin position="1"/>
        <end position="17"/>
    </location>
</feature>
<dbReference type="GO" id="GO:0071555">
    <property type="term" value="P:cell wall organization"/>
    <property type="evidence" value="ECO:0007669"/>
    <property type="project" value="UniProtKB-KW"/>
</dbReference>
<dbReference type="PANTHER" id="PTHR31375">
    <property type="match status" value="1"/>
</dbReference>
<dbReference type="GO" id="GO:0005975">
    <property type="term" value="P:carbohydrate metabolic process"/>
    <property type="evidence" value="ECO:0007669"/>
    <property type="project" value="InterPro"/>
</dbReference>
<keyword evidence="3" id="KW-0134">Cell wall</keyword>
<feature type="chain" id="PRO_5017227476" evidence="10">
    <location>
        <begin position="18"/>
        <end position="437"/>
    </location>
</feature>
<evidence type="ECO:0000313" key="11">
    <source>
        <dbReference type="EMBL" id="RHN50778.1"/>
    </source>
</evidence>
<keyword evidence="5 9" id="KW-0378">Hydrolase</keyword>
<comment type="similarity">
    <text evidence="2 9">Belongs to the glycosyl hydrolase 28 family.</text>
</comment>
<evidence type="ECO:0000256" key="7">
    <source>
        <dbReference type="ARBA" id="ARBA00023316"/>
    </source>
</evidence>
<evidence type="ECO:0000256" key="4">
    <source>
        <dbReference type="ARBA" id="ARBA00022525"/>
    </source>
</evidence>
<dbReference type="SUPFAM" id="SSF51126">
    <property type="entry name" value="Pectin lyase-like"/>
    <property type="match status" value="1"/>
</dbReference>
<sequence length="437" mass="48654">MNFQFFVLVMFVVVASPYQCVRLKHIRPSFNVLDYGAVGNGKNDETRAFVDAWKDTCIAMHESSTLLIPKGKTFMLQPVWFQGPCNSSNIYVKLEGTIIAPKNIEAWKWPNDNYKGSWIRFIEISGLIVYGGGIIDGKGAQWWDCHSNIKCEKENPTALHFHACENLILRELTHINSPRNHISLNACHGSHISKLHIIAPNESPNTDGIDIAESSNIIIENSKIETGNSHKESLTNSLSFRFDLETTIPIHRTVQHFAWESRESDDCIAINHGSNSIYINGIFCGPGHGISVGSLGRNGVHESVENIYVRNCTFNRTTNGARIKTWIGGNGYARKVTFEDIILIEADNPVIIDQEYNPYDSAYAVKVSDVTFRNIRGTSIAKHAIQLHCDEDITCTNIILEGINITSSIGEEVHASCKNVNGVCTSCIPYVPCLSLE</sequence>
<dbReference type="Gene3D" id="2.160.20.10">
    <property type="entry name" value="Single-stranded right-handed beta-helix, Pectin lyase-like"/>
    <property type="match status" value="1"/>
</dbReference>
<dbReference type="EMBL" id="PSQE01000006">
    <property type="protein sequence ID" value="RHN50778.1"/>
    <property type="molecule type" value="Genomic_DNA"/>
</dbReference>
<evidence type="ECO:0000256" key="1">
    <source>
        <dbReference type="ARBA" id="ARBA00004191"/>
    </source>
</evidence>
<dbReference type="EC" id="3.2.1.15" evidence="11"/>
<name>A0A396HDR9_MEDTR</name>
<evidence type="ECO:0000256" key="5">
    <source>
        <dbReference type="ARBA" id="ARBA00022801"/>
    </source>
</evidence>
<keyword evidence="6 9" id="KW-0326">Glycosidase</keyword>
<dbReference type="InterPro" id="IPR012334">
    <property type="entry name" value="Pectin_lyas_fold"/>
</dbReference>
<dbReference type="GO" id="GO:0004650">
    <property type="term" value="F:polygalacturonase activity"/>
    <property type="evidence" value="ECO:0007669"/>
    <property type="project" value="UniProtKB-EC"/>
</dbReference>
<evidence type="ECO:0000313" key="12">
    <source>
        <dbReference type="Proteomes" id="UP000265566"/>
    </source>
</evidence>
<proteinExistence type="inferred from homology"/>
<dbReference type="SMART" id="SM00710">
    <property type="entry name" value="PbH1"/>
    <property type="match status" value="5"/>
</dbReference>
<evidence type="ECO:0000256" key="10">
    <source>
        <dbReference type="SAM" id="SignalP"/>
    </source>
</evidence>
<evidence type="ECO:0000256" key="2">
    <source>
        <dbReference type="ARBA" id="ARBA00008834"/>
    </source>
</evidence>
<protein>
    <submittedName>
        <fullName evidence="11">Putative polygalacturonase</fullName>
        <ecNumber evidence="11">3.2.1.15</ecNumber>
    </submittedName>
</protein>
<evidence type="ECO:0000256" key="3">
    <source>
        <dbReference type="ARBA" id="ARBA00022512"/>
    </source>
</evidence>
<reference evidence="12" key="1">
    <citation type="journal article" date="2018" name="Nat. Plants">
        <title>Whole-genome landscape of Medicago truncatula symbiotic genes.</title>
        <authorList>
            <person name="Pecrix Y."/>
            <person name="Staton S.E."/>
            <person name="Sallet E."/>
            <person name="Lelandais-Briere C."/>
            <person name="Moreau S."/>
            <person name="Carrere S."/>
            <person name="Blein T."/>
            <person name="Jardinaud M.F."/>
            <person name="Latrasse D."/>
            <person name="Zouine M."/>
            <person name="Zahm M."/>
            <person name="Kreplak J."/>
            <person name="Mayjonade B."/>
            <person name="Satge C."/>
            <person name="Perez M."/>
            <person name="Cauet S."/>
            <person name="Marande W."/>
            <person name="Chantry-Darmon C."/>
            <person name="Lopez-Roques C."/>
            <person name="Bouchez O."/>
            <person name="Berard A."/>
            <person name="Debelle F."/>
            <person name="Munos S."/>
            <person name="Bendahmane A."/>
            <person name="Berges H."/>
            <person name="Niebel A."/>
            <person name="Buitink J."/>
            <person name="Frugier F."/>
            <person name="Benhamed M."/>
            <person name="Crespi M."/>
            <person name="Gouzy J."/>
            <person name="Gamas P."/>
        </authorList>
    </citation>
    <scope>NUCLEOTIDE SEQUENCE [LARGE SCALE GENOMIC DNA]</scope>
    <source>
        <strain evidence="12">cv. Jemalong A17</strain>
    </source>
</reference>
<accession>A0A396HDR9</accession>
<dbReference type="InterPro" id="IPR000743">
    <property type="entry name" value="Glyco_hydro_28"/>
</dbReference>
<dbReference type="InterPro" id="IPR006626">
    <property type="entry name" value="PbH1"/>
</dbReference>
<dbReference type="PROSITE" id="PS00502">
    <property type="entry name" value="POLYGALACTURONASE"/>
    <property type="match status" value="1"/>
</dbReference>
<gene>
    <name evidence="11" type="ORF">MtrunA17_Chr6g0461181</name>
</gene>
<evidence type="ECO:0000256" key="6">
    <source>
        <dbReference type="ARBA" id="ARBA00023295"/>
    </source>
</evidence>
<evidence type="ECO:0000256" key="9">
    <source>
        <dbReference type="RuleBase" id="RU361169"/>
    </source>
</evidence>
<dbReference type="Gramene" id="rna35106">
    <property type="protein sequence ID" value="RHN50778.1"/>
    <property type="gene ID" value="gene35106"/>
</dbReference>
<dbReference type="Proteomes" id="UP000265566">
    <property type="component" value="Chromosome 6"/>
</dbReference>